<evidence type="ECO:0000313" key="1">
    <source>
        <dbReference type="EMBL" id="HGI87084.1"/>
    </source>
</evidence>
<organism evidence="1">
    <name type="scientific">Ignisphaera aggregans</name>
    <dbReference type="NCBI Taxonomy" id="334771"/>
    <lineage>
        <taxon>Archaea</taxon>
        <taxon>Thermoproteota</taxon>
        <taxon>Thermoprotei</taxon>
        <taxon>Desulfurococcales</taxon>
        <taxon>Desulfurococcaceae</taxon>
        <taxon>Ignisphaera</taxon>
    </lineage>
</organism>
<dbReference type="AlphaFoldDB" id="A0A7C4FD27"/>
<accession>A0A7C4FD27</accession>
<comment type="caution">
    <text evidence="1">The sequence shown here is derived from an EMBL/GenBank/DDBJ whole genome shotgun (WGS) entry which is preliminary data.</text>
</comment>
<sequence length="103" mass="11607">MNMVSADAAQRPRWNEVYRKKGTELGIDKGDFIVAADEEKAYALAPAVYYIWNLCDGETTVGKIVENLAENIEEEIDMDTLYNAVVDIVDKLLEVNLLEKVPQ</sequence>
<name>A0A7C4FD27_9CREN</name>
<dbReference type="InterPro" id="IPR041881">
    <property type="entry name" value="PqqD_sf"/>
</dbReference>
<proteinExistence type="predicted"/>
<gene>
    <name evidence="1" type="ORF">ENV14_01605</name>
</gene>
<dbReference type="Pfam" id="PF05402">
    <property type="entry name" value="PqqD"/>
    <property type="match status" value="1"/>
</dbReference>
<reference evidence="1" key="1">
    <citation type="journal article" date="2020" name="mSystems">
        <title>Genome- and Community-Level Interaction Insights into Carbon Utilization and Element Cycling Functions of Hydrothermarchaeota in Hydrothermal Sediment.</title>
        <authorList>
            <person name="Zhou Z."/>
            <person name="Liu Y."/>
            <person name="Xu W."/>
            <person name="Pan J."/>
            <person name="Luo Z.H."/>
            <person name="Li M."/>
        </authorList>
    </citation>
    <scope>NUCLEOTIDE SEQUENCE [LARGE SCALE GENOMIC DNA]</scope>
    <source>
        <strain evidence="1">SpSt-732</strain>
    </source>
</reference>
<protein>
    <submittedName>
        <fullName evidence="1">PqqD family protein</fullName>
    </submittedName>
</protein>
<dbReference type="Gene3D" id="1.10.10.1150">
    <property type="entry name" value="Coenzyme PQQ synthesis protein D (PqqD)"/>
    <property type="match status" value="1"/>
</dbReference>
<dbReference type="InterPro" id="IPR008792">
    <property type="entry name" value="PQQD"/>
</dbReference>
<dbReference type="EMBL" id="DTFF01000013">
    <property type="protein sequence ID" value="HGI87084.1"/>
    <property type="molecule type" value="Genomic_DNA"/>
</dbReference>